<sequence length="53" mass="6383">MGVEWVVINFFYNAQKKKIKNKMYTKILHKKCSSKRNSLRQLEYLMSVINKDS</sequence>
<organism evidence="1">
    <name type="scientific">Octopus bimaculoides</name>
    <name type="common">California two-spotted octopus</name>
    <dbReference type="NCBI Taxonomy" id="37653"/>
    <lineage>
        <taxon>Eukaryota</taxon>
        <taxon>Metazoa</taxon>
        <taxon>Spiralia</taxon>
        <taxon>Lophotrochozoa</taxon>
        <taxon>Mollusca</taxon>
        <taxon>Cephalopoda</taxon>
        <taxon>Coleoidea</taxon>
        <taxon>Octopodiformes</taxon>
        <taxon>Octopoda</taxon>
        <taxon>Incirrata</taxon>
        <taxon>Octopodidae</taxon>
        <taxon>Octopus</taxon>
    </lineage>
</organism>
<gene>
    <name evidence="1" type="ORF">OCBIM_22021197mg</name>
</gene>
<dbReference type="EMBL" id="KQ416040">
    <property type="protein sequence ID" value="KOF99006.1"/>
    <property type="molecule type" value="Genomic_DNA"/>
</dbReference>
<proteinExistence type="predicted"/>
<evidence type="ECO:0000313" key="1">
    <source>
        <dbReference type="EMBL" id="KOF99006.1"/>
    </source>
</evidence>
<reference evidence="1" key="1">
    <citation type="submission" date="2015-07" db="EMBL/GenBank/DDBJ databases">
        <title>MeaNS - Measles Nucleotide Surveillance Program.</title>
        <authorList>
            <person name="Tran T."/>
            <person name="Druce J."/>
        </authorList>
    </citation>
    <scope>NUCLEOTIDE SEQUENCE</scope>
    <source>
        <strain evidence="1">UCB-OBI-ISO-001</strain>
        <tissue evidence="1">Gonad</tissue>
    </source>
</reference>
<accession>A0A0L8IC01</accession>
<dbReference type="AlphaFoldDB" id="A0A0L8IC01"/>
<protein>
    <submittedName>
        <fullName evidence="1">Uncharacterized protein</fullName>
    </submittedName>
</protein>
<name>A0A0L8IC01_OCTBM</name>